<dbReference type="Gene3D" id="3.10.250.10">
    <property type="entry name" value="SRCR-like domain"/>
    <property type="match status" value="4"/>
</dbReference>
<feature type="disulfide bond" evidence="5">
    <location>
        <begin position="258"/>
        <end position="268"/>
    </location>
</feature>
<feature type="disulfide bond" evidence="5">
    <location>
        <begin position="39"/>
        <end position="49"/>
    </location>
</feature>
<feature type="domain" description="SRCR" evidence="6">
    <location>
        <begin position="1"/>
        <end position="68"/>
    </location>
</feature>
<name>A0A9D4FGS0_DREPO</name>
<evidence type="ECO:0000259" key="6">
    <source>
        <dbReference type="PROSITE" id="PS50287"/>
    </source>
</evidence>
<reference evidence="7" key="2">
    <citation type="submission" date="2020-11" db="EMBL/GenBank/DDBJ databases">
        <authorList>
            <person name="McCartney M.A."/>
            <person name="Auch B."/>
            <person name="Kono T."/>
            <person name="Mallez S."/>
            <person name="Becker A."/>
            <person name="Gohl D.M."/>
            <person name="Silverstein K.A.T."/>
            <person name="Koren S."/>
            <person name="Bechman K.B."/>
            <person name="Herman A."/>
            <person name="Abrahante J.E."/>
            <person name="Garbe J."/>
        </authorList>
    </citation>
    <scope>NUCLEOTIDE SEQUENCE</scope>
    <source>
        <strain evidence="7">Duluth1</strain>
        <tissue evidence="7">Whole animal</tissue>
    </source>
</reference>
<dbReference type="EMBL" id="JAIWYP010000007">
    <property type="protein sequence ID" value="KAH3795527.1"/>
    <property type="molecule type" value="Genomic_DNA"/>
</dbReference>
<feature type="disulfide bond" evidence="5">
    <location>
        <begin position="114"/>
        <end position="175"/>
    </location>
</feature>
<keyword evidence="8" id="KW-1185">Reference proteome</keyword>
<feature type="domain" description="SRCR" evidence="6">
    <location>
        <begin position="183"/>
        <end position="289"/>
    </location>
</feature>
<feature type="domain" description="SRCR" evidence="6">
    <location>
        <begin position="298"/>
        <end position="361"/>
    </location>
</feature>
<dbReference type="GO" id="GO:0016020">
    <property type="term" value="C:membrane"/>
    <property type="evidence" value="ECO:0007669"/>
    <property type="project" value="InterPro"/>
</dbReference>
<accession>A0A9D4FGS0</accession>
<evidence type="ECO:0000256" key="2">
    <source>
        <dbReference type="ARBA" id="ARBA00022737"/>
    </source>
</evidence>
<feature type="domain" description="SRCR" evidence="6">
    <location>
        <begin position="75"/>
        <end position="176"/>
    </location>
</feature>
<dbReference type="PROSITE" id="PS50287">
    <property type="entry name" value="SRCR_2"/>
    <property type="match status" value="4"/>
</dbReference>
<dbReference type="SMART" id="SM00202">
    <property type="entry name" value="SR"/>
    <property type="match status" value="3"/>
</dbReference>
<dbReference type="PRINTS" id="PR00258">
    <property type="entry name" value="SPERACTRCPTR"/>
</dbReference>
<reference evidence="7" key="1">
    <citation type="journal article" date="2019" name="bioRxiv">
        <title>The Genome of the Zebra Mussel, Dreissena polymorpha: A Resource for Invasive Species Research.</title>
        <authorList>
            <person name="McCartney M.A."/>
            <person name="Auch B."/>
            <person name="Kono T."/>
            <person name="Mallez S."/>
            <person name="Zhang Y."/>
            <person name="Obille A."/>
            <person name="Becker A."/>
            <person name="Abrahante J.E."/>
            <person name="Garbe J."/>
            <person name="Badalamenti J.P."/>
            <person name="Herman A."/>
            <person name="Mangelson H."/>
            <person name="Liachko I."/>
            <person name="Sullivan S."/>
            <person name="Sone E.D."/>
            <person name="Koren S."/>
            <person name="Silverstein K.A.T."/>
            <person name="Beckman K.B."/>
            <person name="Gohl D.M."/>
        </authorList>
    </citation>
    <scope>NUCLEOTIDE SEQUENCE</scope>
    <source>
        <strain evidence="7">Duluth1</strain>
        <tissue evidence="7">Whole animal</tissue>
    </source>
</reference>
<evidence type="ECO:0000256" key="1">
    <source>
        <dbReference type="ARBA" id="ARBA00022729"/>
    </source>
</evidence>
<keyword evidence="2" id="KW-0677">Repeat</keyword>
<gene>
    <name evidence="7" type="ORF">DPMN_149082</name>
</gene>
<evidence type="ECO:0000313" key="7">
    <source>
        <dbReference type="EMBL" id="KAH3795527.1"/>
    </source>
</evidence>
<comment type="caution">
    <text evidence="7">The sequence shown here is derived from an EMBL/GenBank/DDBJ whole genome shotgun (WGS) entry which is preliminary data.</text>
</comment>
<comment type="caution">
    <text evidence="5">Lacks conserved residue(s) required for the propagation of feature annotation.</text>
</comment>
<organism evidence="7 8">
    <name type="scientific">Dreissena polymorpha</name>
    <name type="common">Zebra mussel</name>
    <name type="synonym">Mytilus polymorpha</name>
    <dbReference type="NCBI Taxonomy" id="45954"/>
    <lineage>
        <taxon>Eukaryota</taxon>
        <taxon>Metazoa</taxon>
        <taxon>Spiralia</taxon>
        <taxon>Lophotrochozoa</taxon>
        <taxon>Mollusca</taxon>
        <taxon>Bivalvia</taxon>
        <taxon>Autobranchia</taxon>
        <taxon>Heteroconchia</taxon>
        <taxon>Euheterodonta</taxon>
        <taxon>Imparidentia</taxon>
        <taxon>Neoheterodontei</taxon>
        <taxon>Myida</taxon>
        <taxon>Dreissenoidea</taxon>
        <taxon>Dreissenidae</taxon>
        <taxon>Dreissena</taxon>
    </lineage>
</organism>
<keyword evidence="4" id="KW-0325">Glycoprotein</keyword>
<evidence type="ECO:0000256" key="3">
    <source>
        <dbReference type="ARBA" id="ARBA00023157"/>
    </source>
</evidence>
<dbReference type="AlphaFoldDB" id="A0A9D4FGS0"/>
<dbReference type="Pfam" id="PF00530">
    <property type="entry name" value="SRCR"/>
    <property type="match status" value="3"/>
</dbReference>
<evidence type="ECO:0000256" key="4">
    <source>
        <dbReference type="ARBA" id="ARBA00023180"/>
    </source>
</evidence>
<protein>
    <recommendedName>
        <fullName evidence="6">SRCR domain-containing protein</fullName>
    </recommendedName>
</protein>
<evidence type="ECO:0000313" key="8">
    <source>
        <dbReference type="Proteomes" id="UP000828390"/>
    </source>
</evidence>
<dbReference type="SUPFAM" id="SSF56487">
    <property type="entry name" value="SRCR-like"/>
    <property type="match status" value="4"/>
</dbReference>
<feature type="disulfide bond" evidence="5">
    <location>
        <begin position="148"/>
        <end position="158"/>
    </location>
</feature>
<keyword evidence="1" id="KW-0732">Signal</keyword>
<dbReference type="PANTHER" id="PTHR19331:SF465">
    <property type="entry name" value="EGG PEPTIDE SPERACT RECEPTOR"/>
    <property type="match status" value="1"/>
</dbReference>
<keyword evidence="3 5" id="KW-1015">Disulfide bond</keyword>
<proteinExistence type="predicted"/>
<dbReference type="Proteomes" id="UP000828390">
    <property type="component" value="Unassembled WGS sequence"/>
</dbReference>
<dbReference type="PANTHER" id="PTHR19331">
    <property type="entry name" value="SCAVENGER RECEPTOR DOMAIN-CONTAINING"/>
    <property type="match status" value="1"/>
</dbReference>
<evidence type="ECO:0000256" key="5">
    <source>
        <dbReference type="PROSITE-ProRule" id="PRU00196"/>
    </source>
</evidence>
<dbReference type="InterPro" id="IPR036772">
    <property type="entry name" value="SRCR-like_dom_sf"/>
</dbReference>
<dbReference type="InterPro" id="IPR001190">
    <property type="entry name" value="SRCR"/>
</dbReference>
<sequence>MRLQEFNEYCKFSRIGASARTNAYFGQGNSSSKTLHFDCNGSETSLLHCSIPNTGTCSHSDDVGVVCPYTNTELIRLVNGPSLNQGRIEMSLDNGATWGTVCGNLGTNGAGVVCAALGYPREGATYKGYSVYGQGSSSQPILFHYPTCDGTETSLLDCKRSTSTCSHTYDVGVMCIAEPTTLVRLVNIYIGTMFNKGRVELSVDNGTTWGTICNDYFGDAEAKVICRMLGFHEAEGVAVINGSYGFGSGQILLDDLNCSGEETSILQCQHKPIGENDCTHDEDVGVACNYVGQGSAEVRLTGSSSRYQGRVEVKLAGTTIWGTICSLNDFDSTEASVICAMLGFQRSGAVARLNAYFGQGTESQPIILSHLGLLPPCVRRWSHLSAVTKSIVRFGSINNG</sequence>
<dbReference type="FunFam" id="3.10.250.10:FF:000001">
    <property type="entry name" value="Lysyl oxidase 4 isoform X1"/>
    <property type="match status" value="1"/>
</dbReference>